<keyword evidence="3" id="KW-1185">Reference proteome</keyword>
<evidence type="ECO:0000256" key="1">
    <source>
        <dbReference type="SAM" id="MobiDB-lite"/>
    </source>
</evidence>
<dbReference type="KEGG" id="ppai:E1956_34055"/>
<dbReference type="AlphaFoldDB" id="A0A4P7D0H7"/>
<protein>
    <submittedName>
        <fullName evidence="2">Uncharacterized protein</fullName>
    </submittedName>
</protein>
<feature type="region of interest" description="Disordered" evidence="1">
    <location>
        <begin position="77"/>
        <end position="99"/>
    </location>
</feature>
<reference evidence="2 3" key="1">
    <citation type="submission" date="2019-03" db="EMBL/GenBank/DDBJ databases">
        <title>Paraburkholderia sp. 7MH5, isolated from subtropical forest soil.</title>
        <authorList>
            <person name="Gao Z.-H."/>
            <person name="Qiu L.-H."/>
        </authorList>
    </citation>
    <scope>NUCLEOTIDE SEQUENCE [LARGE SCALE GENOMIC DNA]</scope>
    <source>
        <strain evidence="2 3">7MH5</strain>
    </source>
</reference>
<organism evidence="2 3">
    <name type="scientific">Paraburkholderia pallida</name>
    <dbReference type="NCBI Taxonomy" id="2547399"/>
    <lineage>
        <taxon>Bacteria</taxon>
        <taxon>Pseudomonadati</taxon>
        <taxon>Pseudomonadota</taxon>
        <taxon>Betaproteobacteria</taxon>
        <taxon>Burkholderiales</taxon>
        <taxon>Burkholderiaceae</taxon>
        <taxon>Paraburkholderia</taxon>
    </lineage>
</organism>
<dbReference type="EMBL" id="CP038150">
    <property type="protein sequence ID" value="QBR02136.1"/>
    <property type="molecule type" value="Genomic_DNA"/>
</dbReference>
<proteinExistence type="predicted"/>
<accession>A0A4P7D0H7</accession>
<sequence>MGVIDIVFMIFGSRCDAWNAYLMQIPPQTGNSAENRMCKPSENCFTRHDGVPCSFQQLSGKVASLVRMVFKNSKDTLINEPATGDPAHTAHTAHTTRDF</sequence>
<dbReference type="RefSeq" id="WP_134757472.1">
    <property type="nucleotide sequence ID" value="NZ_CP038150.1"/>
</dbReference>
<evidence type="ECO:0000313" key="3">
    <source>
        <dbReference type="Proteomes" id="UP000295727"/>
    </source>
</evidence>
<evidence type="ECO:0000313" key="2">
    <source>
        <dbReference type="EMBL" id="QBR02136.1"/>
    </source>
</evidence>
<name>A0A4P7D0H7_9BURK</name>
<dbReference type="Proteomes" id="UP000295727">
    <property type="component" value="Chromosome 3"/>
</dbReference>
<gene>
    <name evidence="2" type="ORF">E1956_34055</name>
</gene>